<protein>
    <recommendedName>
        <fullName evidence="3">PRC-barrel domain-containing protein</fullName>
    </recommendedName>
</protein>
<accession>A0A975ZLL6</accession>
<dbReference type="EMBL" id="FNYY01000001">
    <property type="protein sequence ID" value="SEI61867.1"/>
    <property type="molecule type" value="Genomic_DNA"/>
</dbReference>
<evidence type="ECO:0000313" key="2">
    <source>
        <dbReference type="Proteomes" id="UP000182932"/>
    </source>
</evidence>
<dbReference type="RefSeq" id="WP_139211167.1">
    <property type="nucleotide sequence ID" value="NZ_FNYY01000001.1"/>
</dbReference>
<name>A0A975ZLL6_9RHOB</name>
<evidence type="ECO:0008006" key="3">
    <source>
        <dbReference type="Google" id="ProtNLM"/>
    </source>
</evidence>
<dbReference type="GeneID" id="80821383"/>
<organism evidence="1 2">
    <name type="scientific">Marinovum algicola</name>
    <dbReference type="NCBI Taxonomy" id="42444"/>
    <lineage>
        <taxon>Bacteria</taxon>
        <taxon>Pseudomonadati</taxon>
        <taxon>Pseudomonadota</taxon>
        <taxon>Alphaproteobacteria</taxon>
        <taxon>Rhodobacterales</taxon>
        <taxon>Roseobacteraceae</taxon>
        <taxon>Marinovum</taxon>
    </lineage>
</organism>
<dbReference type="Gene3D" id="2.30.30.240">
    <property type="entry name" value="PRC-barrel domain"/>
    <property type="match status" value="1"/>
</dbReference>
<reference evidence="1 2" key="1">
    <citation type="submission" date="2016-10" db="EMBL/GenBank/DDBJ databases">
        <authorList>
            <person name="Varghese N."/>
            <person name="Submissions S."/>
        </authorList>
    </citation>
    <scope>NUCLEOTIDE SEQUENCE [LARGE SCALE GENOMIC DNA]</scope>
    <source>
        <strain evidence="1 2">FF3</strain>
    </source>
</reference>
<gene>
    <name evidence="1" type="ORF">SAMN04487940_101403</name>
</gene>
<sequence length="197" mass="21565">MYQVAKILILGCFLIPSIFPSVTLSQSKLVQKKQEANPKSMLKLHNGSGLVKGAFVELVSETNPRRGQVTEIDVSDGVVVSFCQDEEQVMVAPEEVRLVNVDCKNREGSFTLISADLFSGMQVYSVEGDFLGEIQSYKVSENEVTNVDLSFGGFLGLGEAELNLDLVRSLAYIAEHGSGSPALFIPNWEEVRLESSQ</sequence>
<evidence type="ECO:0000313" key="1">
    <source>
        <dbReference type="EMBL" id="SEI61867.1"/>
    </source>
</evidence>
<proteinExistence type="predicted"/>
<keyword evidence="2" id="KW-1185">Reference proteome</keyword>
<comment type="caution">
    <text evidence="1">The sequence shown here is derived from an EMBL/GenBank/DDBJ whole genome shotgun (WGS) entry which is preliminary data.</text>
</comment>
<dbReference type="AlphaFoldDB" id="A0A975ZLL6"/>
<dbReference type="Proteomes" id="UP000182932">
    <property type="component" value="Unassembled WGS sequence"/>
</dbReference>